<feature type="coiled-coil region" evidence="1">
    <location>
        <begin position="147"/>
        <end position="251"/>
    </location>
</feature>
<name>A0A564Y4M8_HYMDI</name>
<feature type="region of interest" description="Disordered" evidence="2">
    <location>
        <begin position="1"/>
        <end position="70"/>
    </location>
</feature>
<keyword evidence="4" id="KW-1185">Reference proteome</keyword>
<organism evidence="3 4">
    <name type="scientific">Hymenolepis diminuta</name>
    <name type="common">Rat tapeworm</name>
    <dbReference type="NCBI Taxonomy" id="6216"/>
    <lineage>
        <taxon>Eukaryota</taxon>
        <taxon>Metazoa</taxon>
        <taxon>Spiralia</taxon>
        <taxon>Lophotrochozoa</taxon>
        <taxon>Platyhelminthes</taxon>
        <taxon>Cestoda</taxon>
        <taxon>Eucestoda</taxon>
        <taxon>Cyclophyllidea</taxon>
        <taxon>Hymenolepididae</taxon>
        <taxon>Hymenolepis</taxon>
    </lineage>
</organism>
<feature type="compositionally biased region" description="Polar residues" evidence="2">
    <location>
        <begin position="32"/>
        <end position="45"/>
    </location>
</feature>
<dbReference type="Proteomes" id="UP000321570">
    <property type="component" value="Unassembled WGS sequence"/>
</dbReference>
<accession>A0A564Y4M8</accession>
<dbReference type="AlphaFoldDB" id="A0A564Y4M8"/>
<reference evidence="3 4" key="1">
    <citation type="submission" date="2019-07" db="EMBL/GenBank/DDBJ databases">
        <authorList>
            <person name="Jastrzebski P J."/>
            <person name="Paukszto L."/>
            <person name="Jastrzebski P J."/>
        </authorList>
    </citation>
    <scope>NUCLEOTIDE SEQUENCE [LARGE SCALE GENOMIC DNA]</scope>
    <source>
        <strain evidence="3 4">WMS-il1</strain>
    </source>
</reference>
<proteinExistence type="predicted"/>
<gene>
    <name evidence="3" type="ORF">WMSIL1_LOCUS2994</name>
</gene>
<evidence type="ECO:0000313" key="4">
    <source>
        <dbReference type="Proteomes" id="UP000321570"/>
    </source>
</evidence>
<evidence type="ECO:0000256" key="1">
    <source>
        <dbReference type="SAM" id="Coils"/>
    </source>
</evidence>
<feature type="non-terminal residue" evidence="3">
    <location>
        <position position="253"/>
    </location>
</feature>
<evidence type="ECO:0000313" key="3">
    <source>
        <dbReference type="EMBL" id="VUZ42255.1"/>
    </source>
</evidence>
<sequence length="253" mass="28319">MVESDSGATAVTTPYPSSSSNNGSKNALPRLDSNQNAYTQTSCQESPIVINEEEGGGDSTSGANVDVDNDLETVKRERNELQSTLNKFERNVLEIQEEVRLLKSERDQLLLQIERAPKLNDRVKSPINLADHGQSSTEEILSLRKTLEKSVGELERAKITIHELEKHLEQMKLDLDRAISEKNEAEKAKGQLQTALSQTQNQNSALANELMMQKNMYNESVRGKQLSNSALSEAQRDLQVLNSRIKELETELR</sequence>
<protein>
    <submittedName>
        <fullName evidence="3">Uncharacterized protein</fullName>
    </submittedName>
</protein>
<evidence type="ECO:0000256" key="2">
    <source>
        <dbReference type="SAM" id="MobiDB-lite"/>
    </source>
</evidence>
<dbReference type="EMBL" id="CABIJS010000088">
    <property type="protein sequence ID" value="VUZ42255.1"/>
    <property type="molecule type" value="Genomic_DNA"/>
</dbReference>
<feature type="compositionally biased region" description="Polar residues" evidence="2">
    <location>
        <begin position="1"/>
        <end position="25"/>
    </location>
</feature>
<keyword evidence="1" id="KW-0175">Coiled coil</keyword>